<dbReference type="InterPro" id="IPR046531">
    <property type="entry name" value="DUF6596"/>
</dbReference>
<dbReference type="EMBL" id="OBEH01000003">
    <property type="protein sequence ID" value="SNZ00569.1"/>
    <property type="molecule type" value="Genomic_DNA"/>
</dbReference>
<dbReference type="InterPro" id="IPR014284">
    <property type="entry name" value="RNA_pol_sigma-70_dom"/>
</dbReference>
<dbReference type="Pfam" id="PF04542">
    <property type="entry name" value="Sigma70_r2"/>
    <property type="match status" value="1"/>
</dbReference>
<dbReference type="SUPFAM" id="SSF88946">
    <property type="entry name" value="Sigma2 domain of RNA polymerase sigma factors"/>
    <property type="match status" value="1"/>
</dbReference>
<dbReference type="PANTHER" id="PTHR47756">
    <property type="entry name" value="BLL6612 PROTEIN-RELATED"/>
    <property type="match status" value="1"/>
</dbReference>
<feature type="domain" description="RNA polymerase sigma-70 region 2" evidence="1">
    <location>
        <begin position="15"/>
        <end position="82"/>
    </location>
</feature>
<evidence type="ECO:0000259" key="1">
    <source>
        <dbReference type="Pfam" id="PF04542"/>
    </source>
</evidence>
<dbReference type="Proteomes" id="UP000219048">
    <property type="component" value="Unassembled WGS sequence"/>
</dbReference>
<dbReference type="PANTHER" id="PTHR47756:SF2">
    <property type="entry name" value="BLL6612 PROTEIN"/>
    <property type="match status" value="1"/>
</dbReference>
<accession>A0A285MTP6</accession>
<feature type="domain" description="DUF6596" evidence="2">
    <location>
        <begin position="192"/>
        <end position="293"/>
    </location>
</feature>
<protein>
    <submittedName>
        <fullName evidence="3">RNA polymerase sigma-70 factor, ECF subfamily</fullName>
    </submittedName>
</protein>
<evidence type="ECO:0000313" key="3">
    <source>
        <dbReference type="EMBL" id="SNZ00569.1"/>
    </source>
</evidence>
<dbReference type="InterPro" id="IPR013325">
    <property type="entry name" value="RNA_pol_sigma_r2"/>
</dbReference>
<sequence length="426" mass="48233">MTGGQPNIANQIDHLFRHEYGKLIAVMTKAFGVPNIDLAEDVVQEAMIEALNKWTYHGVPDNPVGWIYKVAKNKAINILNREKYSRKYVSEVAPHLQSEWTSEAALKRIFTDKEIADDQLRLIFTCCHPVLSKDSQVALTLKTLCGFSIHEITKAFLTTDSNINKRLVRARKTIKDANIPFEVPTGSQLEPRLSGVLETIYLLFNEGYNSTSDDSLIRNELCEEAIRLMNIIVQNPSIKSSNAHALLALMLFNTARFISRMDELSNSISLEHQDRTKWDRKLIKKGLTHLAFAAEQNEVSIYHLLATISAQHCTAPTYETTDWDGILSLYDMLVEIEDSPIVQLNRTIVLSKVSGPKVAIAQLKNIETHPSLQGYLPFYTSCAVLYYQNHQIKKAIELLNTALKLPIGKHRKSLINNKIKEYSKNI</sequence>
<dbReference type="OrthoDB" id="9780299at2"/>
<dbReference type="NCBIfam" id="TIGR02937">
    <property type="entry name" value="sigma70-ECF"/>
    <property type="match status" value="1"/>
</dbReference>
<gene>
    <name evidence="3" type="ORF">SAMN06265377_2393</name>
</gene>
<dbReference type="AlphaFoldDB" id="A0A285MTP6"/>
<proteinExistence type="predicted"/>
<reference evidence="4" key="1">
    <citation type="submission" date="2017-09" db="EMBL/GenBank/DDBJ databases">
        <authorList>
            <person name="Varghese N."/>
            <person name="Submissions S."/>
        </authorList>
    </citation>
    <scope>NUCLEOTIDE SEQUENCE [LARGE SCALE GENOMIC DNA]</scope>
    <source>
        <strain evidence="4">DSM 25885</strain>
    </source>
</reference>
<dbReference type="InterPro" id="IPR011990">
    <property type="entry name" value="TPR-like_helical_dom_sf"/>
</dbReference>
<dbReference type="InterPro" id="IPR013324">
    <property type="entry name" value="RNA_pol_sigma_r3/r4-like"/>
</dbReference>
<name>A0A285MTP6_9FLAO</name>
<evidence type="ECO:0000259" key="2">
    <source>
        <dbReference type="Pfam" id="PF20239"/>
    </source>
</evidence>
<dbReference type="RefSeq" id="WP_097046013.1">
    <property type="nucleotide sequence ID" value="NZ_OBEH01000003.1"/>
</dbReference>
<dbReference type="GO" id="GO:0003700">
    <property type="term" value="F:DNA-binding transcription factor activity"/>
    <property type="evidence" value="ECO:0007669"/>
    <property type="project" value="InterPro"/>
</dbReference>
<dbReference type="SUPFAM" id="SSF88659">
    <property type="entry name" value="Sigma3 and sigma4 domains of RNA polymerase sigma factors"/>
    <property type="match status" value="1"/>
</dbReference>
<keyword evidence="4" id="KW-1185">Reference proteome</keyword>
<dbReference type="Pfam" id="PF20239">
    <property type="entry name" value="DUF6596"/>
    <property type="match status" value="1"/>
</dbReference>
<dbReference type="Gene3D" id="1.25.40.10">
    <property type="entry name" value="Tetratricopeptide repeat domain"/>
    <property type="match status" value="1"/>
</dbReference>
<dbReference type="GO" id="GO:0006352">
    <property type="term" value="P:DNA-templated transcription initiation"/>
    <property type="evidence" value="ECO:0007669"/>
    <property type="project" value="InterPro"/>
</dbReference>
<evidence type="ECO:0000313" key="4">
    <source>
        <dbReference type="Proteomes" id="UP000219048"/>
    </source>
</evidence>
<dbReference type="InterPro" id="IPR007627">
    <property type="entry name" value="RNA_pol_sigma70_r2"/>
</dbReference>
<organism evidence="3 4">
    <name type="scientific">Flagellimonas pacifica</name>
    <dbReference type="NCBI Taxonomy" id="1247520"/>
    <lineage>
        <taxon>Bacteria</taxon>
        <taxon>Pseudomonadati</taxon>
        <taxon>Bacteroidota</taxon>
        <taxon>Flavobacteriia</taxon>
        <taxon>Flavobacteriales</taxon>
        <taxon>Flavobacteriaceae</taxon>
        <taxon>Flagellimonas</taxon>
    </lineage>
</organism>
<dbReference type="Gene3D" id="1.10.1740.10">
    <property type="match status" value="1"/>
</dbReference>